<evidence type="ECO:0000313" key="1">
    <source>
        <dbReference type="EMBL" id="EGX92335.1"/>
    </source>
</evidence>
<name>G3JG57_CORMM</name>
<dbReference type="Proteomes" id="UP000001610">
    <property type="component" value="Unassembled WGS sequence"/>
</dbReference>
<accession>G3JG57</accession>
<dbReference type="HOGENOM" id="CLU_2305950_0_0_1"/>
<protein>
    <submittedName>
        <fullName evidence="1">Uncharacterized protein</fullName>
    </submittedName>
</protein>
<dbReference type="EMBL" id="JH126401">
    <property type="protein sequence ID" value="EGX92335.1"/>
    <property type="molecule type" value="Genomic_DNA"/>
</dbReference>
<keyword evidence="2" id="KW-1185">Reference proteome</keyword>
<dbReference type="AlphaFoldDB" id="G3JG57"/>
<dbReference type="InParanoid" id="G3JG57"/>
<dbReference type="KEGG" id="cmt:CCM_03707"/>
<dbReference type="VEuPathDB" id="FungiDB:CCM_03707"/>
<dbReference type="RefSeq" id="XP_006668919.1">
    <property type="nucleotide sequence ID" value="XM_006668856.1"/>
</dbReference>
<gene>
    <name evidence="1" type="ORF">CCM_03707</name>
</gene>
<sequence length="100" mass="10993">MFRVLSSQGGSICNVHPTRLLTGPAPSSPTILLIASTRFLFQFPPTPLATPSSGRPPLISLVPNTTIIIRILSVGASARQHFNHRISHPRNTSRRTSQRW</sequence>
<evidence type="ECO:0000313" key="2">
    <source>
        <dbReference type="Proteomes" id="UP000001610"/>
    </source>
</evidence>
<organism evidence="1 2">
    <name type="scientific">Cordyceps militaris (strain CM01)</name>
    <name type="common">Caterpillar fungus</name>
    <dbReference type="NCBI Taxonomy" id="983644"/>
    <lineage>
        <taxon>Eukaryota</taxon>
        <taxon>Fungi</taxon>
        <taxon>Dikarya</taxon>
        <taxon>Ascomycota</taxon>
        <taxon>Pezizomycotina</taxon>
        <taxon>Sordariomycetes</taxon>
        <taxon>Hypocreomycetidae</taxon>
        <taxon>Hypocreales</taxon>
        <taxon>Cordycipitaceae</taxon>
        <taxon>Cordyceps</taxon>
    </lineage>
</organism>
<proteinExistence type="predicted"/>
<reference evidence="1 2" key="1">
    <citation type="journal article" date="2011" name="Genome Biol.">
        <title>Genome sequence of the insect pathogenic fungus Cordyceps militaris, a valued traditional Chinese medicine.</title>
        <authorList>
            <person name="Zheng P."/>
            <person name="Xia Y."/>
            <person name="Xiao G."/>
            <person name="Xiong C."/>
            <person name="Hu X."/>
            <person name="Zhang S."/>
            <person name="Zheng H."/>
            <person name="Huang Y."/>
            <person name="Zhou Y."/>
            <person name="Wang S."/>
            <person name="Zhao G.P."/>
            <person name="Liu X."/>
            <person name="St Leger R.J."/>
            <person name="Wang C."/>
        </authorList>
    </citation>
    <scope>NUCLEOTIDE SEQUENCE [LARGE SCALE GENOMIC DNA]</scope>
    <source>
        <strain evidence="1 2">CM01</strain>
    </source>
</reference>
<dbReference type="GeneID" id="18165731"/>